<feature type="non-terminal residue" evidence="2">
    <location>
        <position position="491"/>
    </location>
</feature>
<name>A0A8H7LWA4_9AGAM</name>
<keyword evidence="1" id="KW-1133">Transmembrane helix</keyword>
<dbReference type="AlphaFoldDB" id="A0A8H7LWA4"/>
<gene>
    <name evidence="2" type="ORF">RHS03_00039</name>
</gene>
<keyword evidence="1" id="KW-0812">Transmembrane</keyword>
<dbReference type="OrthoDB" id="3239354at2759"/>
<reference evidence="2" key="1">
    <citation type="submission" date="2020-09" db="EMBL/GenBank/DDBJ databases">
        <title>Comparative genome analyses of four rice-infecting Rhizoctonia solani isolates reveal extensive enrichment of homogalacturonan modification genes.</title>
        <authorList>
            <person name="Lee D.-Y."/>
            <person name="Jeon J."/>
            <person name="Kim K.-T."/>
            <person name="Cheong K."/>
            <person name="Song H."/>
            <person name="Choi G."/>
            <person name="Ko J."/>
            <person name="Opiyo S.O."/>
            <person name="Zuo S."/>
            <person name="Madhav S."/>
            <person name="Lee Y.-H."/>
            <person name="Wang G.-L."/>
        </authorList>
    </citation>
    <scope>NUCLEOTIDE SEQUENCE</scope>
    <source>
        <strain evidence="2">AG1-IA WGL</strain>
    </source>
</reference>
<dbReference type="Proteomes" id="UP000602905">
    <property type="component" value="Unassembled WGS sequence"/>
</dbReference>
<dbReference type="EMBL" id="JACYCD010000008">
    <property type="protein sequence ID" value="KAF8715254.1"/>
    <property type="molecule type" value="Genomic_DNA"/>
</dbReference>
<feature type="transmembrane region" description="Helical" evidence="1">
    <location>
        <begin position="339"/>
        <end position="360"/>
    </location>
</feature>
<organism evidence="2 3">
    <name type="scientific">Rhizoctonia solani</name>
    <dbReference type="NCBI Taxonomy" id="456999"/>
    <lineage>
        <taxon>Eukaryota</taxon>
        <taxon>Fungi</taxon>
        <taxon>Dikarya</taxon>
        <taxon>Basidiomycota</taxon>
        <taxon>Agaricomycotina</taxon>
        <taxon>Agaricomycetes</taxon>
        <taxon>Cantharellales</taxon>
        <taxon>Ceratobasidiaceae</taxon>
        <taxon>Rhizoctonia</taxon>
    </lineage>
</organism>
<keyword evidence="1" id="KW-0472">Membrane</keyword>
<sequence>MQVWKYNTKDLIMSQNQSYGQPPTLSFAGRRRSENIRMASELHAPGNILRRFLANVLFRRVSPAETRTYAITRNAFSIISLGALMFRVVTALQKAQNELGTRVVSDNCDKSIPSDRIDVISDVVNFPLRRPQVQITVNGTRAQGSGVCTPQGNLSILFTCEPNGQRLPGPTENNYYRPTFYFEVLSTGGALNEADMPSFWLINRGERFSSAEASVIANDPSVGLAAWLYTPSWQLRPGFHIEAEAQSVTRRFLTSSIIRDILLSSEPTYARTNLFPIVEVGAFALPNNTLATAALRVSRKPGYAYMRDWKAFSRIDTEHLTDRYRDLCTYIDDYRESTVLDAIGSIGGLFALLQAAHILLFGRPMLWGLTGAKLITPFGLFGICSSKGFKRRLRQQYYRYDTSNNSDAFLVGDFLRDFVIDLGPAGSNDELPIRDILIERSPSVSPSDKMFNTYTQVSLMPLEVRQTPSFENSLDIDELATGARERLESTV</sequence>
<comment type="caution">
    <text evidence="2">The sequence shown here is derived from an EMBL/GenBank/DDBJ whole genome shotgun (WGS) entry which is preliminary data.</text>
</comment>
<feature type="transmembrane region" description="Helical" evidence="1">
    <location>
        <begin position="366"/>
        <end position="384"/>
    </location>
</feature>
<evidence type="ECO:0000256" key="1">
    <source>
        <dbReference type="SAM" id="Phobius"/>
    </source>
</evidence>
<proteinExistence type="predicted"/>
<protein>
    <submittedName>
        <fullName evidence="2">Uncharacterized protein</fullName>
    </submittedName>
</protein>
<evidence type="ECO:0000313" key="2">
    <source>
        <dbReference type="EMBL" id="KAF8715254.1"/>
    </source>
</evidence>
<evidence type="ECO:0000313" key="3">
    <source>
        <dbReference type="Proteomes" id="UP000602905"/>
    </source>
</evidence>
<accession>A0A8H7LWA4</accession>